<name>A0ABW9EGS6_9BURK</name>
<feature type="domain" description="ADP ribosyltransferase" evidence="1">
    <location>
        <begin position="84"/>
        <end position="167"/>
    </location>
</feature>
<dbReference type="SUPFAM" id="SSF56399">
    <property type="entry name" value="ADP-ribosylation"/>
    <property type="match status" value="1"/>
</dbReference>
<gene>
    <name evidence="2" type="ORF">PQQ73_18015</name>
</gene>
<dbReference type="EMBL" id="JAQQCL010000013">
    <property type="protein sequence ID" value="MFM0718230.1"/>
    <property type="molecule type" value="Genomic_DNA"/>
</dbReference>
<dbReference type="RefSeq" id="WP_408154081.1">
    <property type="nucleotide sequence ID" value="NZ_JAQQCL010000013.1"/>
</dbReference>
<evidence type="ECO:0000259" key="1">
    <source>
        <dbReference type="Pfam" id="PF03496"/>
    </source>
</evidence>
<dbReference type="InterPro" id="IPR003540">
    <property type="entry name" value="ADP-ribosyltransferase"/>
</dbReference>
<dbReference type="Gene3D" id="3.90.176.10">
    <property type="entry name" value="Toxin ADP-ribosyltransferase, Chain A, domain 1"/>
    <property type="match status" value="1"/>
</dbReference>
<protein>
    <submittedName>
        <fullName evidence="2">ADP-ribosyltransferase</fullName>
    </submittedName>
</protein>
<dbReference type="Proteomes" id="UP001629392">
    <property type="component" value="Unassembled WGS sequence"/>
</dbReference>
<evidence type="ECO:0000313" key="2">
    <source>
        <dbReference type="EMBL" id="MFM0718230.1"/>
    </source>
</evidence>
<reference evidence="2 3" key="1">
    <citation type="journal article" date="2024" name="Chem. Sci.">
        <title>Discovery of megapolipeptins by genome mining of a Burkholderiales bacteria collection.</title>
        <authorList>
            <person name="Paulo B.S."/>
            <person name="Recchia M.J.J."/>
            <person name="Lee S."/>
            <person name="Fergusson C.H."/>
            <person name="Romanowski S.B."/>
            <person name="Hernandez A."/>
            <person name="Krull N."/>
            <person name="Liu D.Y."/>
            <person name="Cavanagh H."/>
            <person name="Bos A."/>
            <person name="Gray C.A."/>
            <person name="Murphy B.T."/>
            <person name="Linington R.G."/>
            <person name="Eustaquio A.S."/>
        </authorList>
    </citation>
    <scope>NUCLEOTIDE SEQUENCE [LARGE SCALE GENOMIC DNA]</scope>
    <source>
        <strain evidence="2 3">RL17-350-BIC-E</strain>
    </source>
</reference>
<dbReference type="Pfam" id="PF03496">
    <property type="entry name" value="ADPrib_exo_Tox"/>
    <property type="match status" value="1"/>
</dbReference>
<sequence>MEKQQMSMPSFSSLSADQRRVYNLYKANGAHLGQQFFHDFIADKLRSGGPLPAPWEAEAKIMDSVIELGSSGGDLVLFRATFDDFVARFVENDIYRYPTYMSTSTDRSALERHWSGGAGRTPVLLEINCRGGTHMIDGELNLGHGGYEAEMILGRGSSFQILSQKNITEQAEIVAAMGTFYSRDVTLLRTYEIAYL</sequence>
<accession>A0ABW9EGS6</accession>
<proteinExistence type="predicted"/>
<organism evidence="2 3">
    <name type="scientific">Paraburkholderia strydomiana</name>
    <dbReference type="NCBI Taxonomy" id="1245417"/>
    <lineage>
        <taxon>Bacteria</taxon>
        <taxon>Pseudomonadati</taxon>
        <taxon>Pseudomonadota</taxon>
        <taxon>Betaproteobacteria</taxon>
        <taxon>Burkholderiales</taxon>
        <taxon>Burkholderiaceae</taxon>
        <taxon>Paraburkholderia</taxon>
    </lineage>
</organism>
<keyword evidence="3" id="KW-1185">Reference proteome</keyword>
<evidence type="ECO:0000313" key="3">
    <source>
        <dbReference type="Proteomes" id="UP001629392"/>
    </source>
</evidence>
<dbReference type="PROSITE" id="PS51996">
    <property type="entry name" value="TR_MART"/>
    <property type="match status" value="1"/>
</dbReference>
<comment type="caution">
    <text evidence="2">The sequence shown here is derived from an EMBL/GenBank/DDBJ whole genome shotgun (WGS) entry which is preliminary data.</text>
</comment>